<dbReference type="PANTHER" id="PTHR36324:SF1">
    <property type="entry name" value="OS09G0460100 PROTEIN"/>
    <property type="match status" value="1"/>
</dbReference>
<dbReference type="AlphaFoldDB" id="A0A7J7GTJ8"/>
<gene>
    <name evidence="1" type="ORF">HYC85_020426</name>
</gene>
<accession>A0A7J7GTJ8</accession>
<evidence type="ECO:0000313" key="1">
    <source>
        <dbReference type="EMBL" id="KAF5942784.1"/>
    </source>
</evidence>
<evidence type="ECO:0000313" key="2">
    <source>
        <dbReference type="Proteomes" id="UP000593564"/>
    </source>
</evidence>
<reference evidence="1 2" key="2">
    <citation type="submission" date="2020-07" db="EMBL/GenBank/DDBJ databases">
        <title>Genome assembly of wild tea tree DASZ reveals pedigree and selection history of tea varieties.</title>
        <authorList>
            <person name="Zhang W."/>
        </authorList>
    </citation>
    <scope>NUCLEOTIDE SEQUENCE [LARGE SCALE GENOMIC DNA]</scope>
    <source>
        <strain evidence="2">cv. G240</strain>
        <tissue evidence="1">Leaf</tissue>
    </source>
</reference>
<dbReference type="EMBL" id="JACBKZ010000009">
    <property type="protein sequence ID" value="KAF5942784.1"/>
    <property type="molecule type" value="Genomic_DNA"/>
</dbReference>
<keyword evidence="2" id="KW-1185">Reference proteome</keyword>
<name>A0A7J7GTJ8_CAMSI</name>
<comment type="caution">
    <text evidence="1">The sequence shown here is derived from an EMBL/GenBank/DDBJ whole genome shotgun (WGS) entry which is preliminary data.</text>
</comment>
<proteinExistence type="predicted"/>
<reference evidence="2" key="1">
    <citation type="journal article" date="2020" name="Nat. Commun.">
        <title>Genome assembly of wild tea tree DASZ reveals pedigree and selection history of tea varieties.</title>
        <authorList>
            <person name="Zhang W."/>
            <person name="Zhang Y."/>
            <person name="Qiu H."/>
            <person name="Guo Y."/>
            <person name="Wan H."/>
            <person name="Zhang X."/>
            <person name="Scossa F."/>
            <person name="Alseekh S."/>
            <person name="Zhang Q."/>
            <person name="Wang P."/>
            <person name="Xu L."/>
            <person name="Schmidt M.H."/>
            <person name="Jia X."/>
            <person name="Li D."/>
            <person name="Zhu A."/>
            <person name="Guo F."/>
            <person name="Chen W."/>
            <person name="Ni D."/>
            <person name="Usadel B."/>
            <person name="Fernie A.R."/>
            <person name="Wen W."/>
        </authorList>
    </citation>
    <scope>NUCLEOTIDE SEQUENCE [LARGE SCALE GENOMIC DNA]</scope>
    <source>
        <strain evidence="2">cv. G240</strain>
    </source>
</reference>
<protein>
    <submittedName>
        <fullName evidence="1">Uncharacterized protein</fullName>
    </submittedName>
</protein>
<organism evidence="1 2">
    <name type="scientific">Camellia sinensis</name>
    <name type="common">Tea plant</name>
    <name type="synonym">Thea sinensis</name>
    <dbReference type="NCBI Taxonomy" id="4442"/>
    <lineage>
        <taxon>Eukaryota</taxon>
        <taxon>Viridiplantae</taxon>
        <taxon>Streptophyta</taxon>
        <taxon>Embryophyta</taxon>
        <taxon>Tracheophyta</taxon>
        <taxon>Spermatophyta</taxon>
        <taxon>Magnoliopsida</taxon>
        <taxon>eudicotyledons</taxon>
        <taxon>Gunneridae</taxon>
        <taxon>Pentapetalae</taxon>
        <taxon>asterids</taxon>
        <taxon>Ericales</taxon>
        <taxon>Theaceae</taxon>
        <taxon>Camellia</taxon>
    </lineage>
</organism>
<dbReference type="Proteomes" id="UP000593564">
    <property type="component" value="Unassembled WGS sequence"/>
</dbReference>
<sequence length="327" mass="37070">MSLLYHEEIPNPTSRCKFLTSTLKDAFAKCQTCRGRISSRNADEEDSGSNADDDQEVVVVSEIRSRAMEAKTRRKASFSMDSFNWIISPSTGELFTTPKSMQKNEDSDREEKEDFFSVGSCLSRCSTVTSVEEFLSVKTQFSRCSSLSRLDCRDFRPFVVQEFWHGIDYQELLRRRSIIQEFCHCKGWPFGLCRKALLLPPLPKSPSESWSWRKGVRLTNLEISDFGSTLERGTSCSSVHSEFMQSARASKAFGNHVLLVGNGAKPIETGLGRDRVVSDMQLPMFIIAIIAYSEMENVRTTDETESSDARMARLERTVELLTEALRL</sequence>
<dbReference type="PANTHER" id="PTHR36324">
    <property type="entry name" value="OS09G0460100 PROTEIN"/>
    <property type="match status" value="1"/>
</dbReference>